<evidence type="ECO:0000256" key="1">
    <source>
        <dbReference type="SAM" id="SignalP"/>
    </source>
</evidence>
<accession>A0A8J6EPF2</accession>
<gene>
    <name evidence="2" type="ORF">GDO78_019075</name>
</gene>
<comment type="caution">
    <text evidence="2">The sequence shown here is derived from an EMBL/GenBank/DDBJ whole genome shotgun (WGS) entry which is preliminary data.</text>
</comment>
<feature type="chain" id="PRO_5035284859" evidence="1">
    <location>
        <begin position="21"/>
        <end position="76"/>
    </location>
</feature>
<keyword evidence="1" id="KW-0732">Signal</keyword>
<dbReference type="EMBL" id="WNTK01000049">
    <property type="protein sequence ID" value="KAG9472526.1"/>
    <property type="molecule type" value="Genomic_DNA"/>
</dbReference>
<feature type="signal peptide" evidence="1">
    <location>
        <begin position="1"/>
        <end position="20"/>
    </location>
</feature>
<organism evidence="2 3">
    <name type="scientific">Eleutherodactylus coqui</name>
    <name type="common">Puerto Rican coqui</name>
    <dbReference type="NCBI Taxonomy" id="57060"/>
    <lineage>
        <taxon>Eukaryota</taxon>
        <taxon>Metazoa</taxon>
        <taxon>Chordata</taxon>
        <taxon>Craniata</taxon>
        <taxon>Vertebrata</taxon>
        <taxon>Euteleostomi</taxon>
        <taxon>Amphibia</taxon>
        <taxon>Batrachia</taxon>
        <taxon>Anura</taxon>
        <taxon>Neobatrachia</taxon>
        <taxon>Hyloidea</taxon>
        <taxon>Eleutherodactylidae</taxon>
        <taxon>Eleutherodactylinae</taxon>
        <taxon>Eleutherodactylus</taxon>
        <taxon>Eleutherodactylus</taxon>
    </lineage>
</organism>
<keyword evidence="3" id="KW-1185">Reference proteome</keyword>
<protein>
    <submittedName>
        <fullName evidence="2">Uncharacterized protein</fullName>
    </submittedName>
</protein>
<reference evidence="2" key="1">
    <citation type="thesis" date="2020" institute="ProQuest LLC" country="789 East Eisenhower Parkway, Ann Arbor, MI, USA">
        <title>Comparative Genomics and Chromosome Evolution.</title>
        <authorList>
            <person name="Mudd A.B."/>
        </authorList>
    </citation>
    <scope>NUCLEOTIDE SEQUENCE</scope>
    <source>
        <strain evidence="2">HN-11 Male</strain>
        <tissue evidence="2">Kidney and liver</tissue>
    </source>
</reference>
<dbReference type="Proteomes" id="UP000770717">
    <property type="component" value="Unassembled WGS sequence"/>
</dbReference>
<evidence type="ECO:0000313" key="3">
    <source>
        <dbReference type="Proteomes" id="UP000770717"/>
    </source>
</evidence>
<proteinExistence type="predicted"/>
<sequence>MDYWNRLAWTRVIMLGAAEAVTRSGVEEVPAPPLAHTFIPILGTPCQYAANKRLKHSPMTYPFKKCAILVVRASQK</sequence>
<name>A0A8J6EPF2_ELECQ</name>
<dbReference type="AlphaFoldDB" id="A0A8J6EPF2"/>
<evidence type="ECO:0000313" key="2">
    <source>
        <dbReference type="EMBL" id="KAG9472526.1"/>
    </source>
</evidence>